<dbReference type="RefSeq" id="WP_254292785.1">
    <property type="nucleotide sequence ID" value="NZ_JAMLDX010000006.1"/>
</dbReference>
<protein>
    <submittedName>
        <fullName evidence="1">Uncharacterized protein</fullName>
    </submittedName>
</protein>
<dbReference type="EMBL" id="JAMLDX010000006">
    <property type="protein sequence ID" value="MCP3730653.1"/>
    <property type="molecule type" value="Genomic_DNA"/>
</dbReference>
<sequence>MTTLTQEQRDFVKLQAQTAGGAVAAIELLEGAGFKTPAVIGALATALTTVIEQGYDASERLAILNGLLADTAREWSGGDGLRVVQ</sequence>
<evidence type="ECO:0000313" key="2">
    <source>
        <dbReference type="Proteomes" id="UP001139451"/>
    </source>
</evidence>
<reference evidence="1" key="1">
    <citation type="submission" date="2022-05" db="EMBL/GenBank/DDBJ databases">
        <title>Sphingomonas sp. strain MG17 Genome sequencing and assembly.</title>
        <authorList>
            <person name="Kim I."/>
        </authorList>
    </citation>
    <scope>NUCLEOTIDE SEQUENCE</scope>
    <source>
        <strain evidence="1">MG17</strain>
    </source>
</reference>
<keyword evidence="2" id="KW-1185">Reference proteome</keyword>
<dbReference type="AlphaFoldDB" id="A0A9X2HNL5"/>
<evidence type="ECO:0000313" key="1">
    <source>
        <dbReference type="EMBL" id="MCP3730653.1"/>
    </source>
</evidence>
<comment type="caution">
    <text evidence="1">The sequence shown here is derived from an EMBL/GenBank/DDBJ whole genome shotgun (WGS) entry which is preliminary data.</text>
</comment>
<name>A0A9X2HNL5_9SPHN</name>
<accession>A0A9X2HNL5</accession>
<organism evidence="1 2">
    <name type="scientific">Sphingomonas tagetis</name>
    <dbReference type="NCBI Taxonomy" id="2949092"/>
    <lineage>
        <taxon>Bacteria</taxon>
        <taxon>Pseudomonadati</taxon>
        <taxon>Pseudomonadota</taxon>
        <taxon>Alphaproteobacteria</taxon>
        <taxon>Sphingomonadales</taxon>
        <taxon>Sphingomonadaceae</taxon>
        <taxon>Sphingomonas</taxon>
    </lineage>
</organism>
<dbReference type="Proteomes" id="UP001139451">
    <property type="component" value="Unassembled WGS sequence"/>
</dbReference>
<proteinExistence type="predicted"/>
<gene>
    <name evidence="1" type="ORF">M9978_09455</name>
</gene>